<organism evidence="5 6">
    <name type="scientific">Candidatus Merdibacter merdavium</name>
    <dbReference type="NCBI Taxonomy" id="2838692"/>
    <lineage>
        <taxon>Bacteria</taxon>
        <taxon>Bacillati</taxon>
        <taxon>Bacillota</taxon>
        <taxon>Erysipelotrichia</taxon>
        <taxon>Erysipelotrichales</taxon>
        <taxon>Erysipelotrichaceae</taxon>
        <taxon>Merdibacter</taxon>
    </lineage>
</organism>
<proteinExistence type="predicted"/>
<comment type="caution">
    <text evidence="5">The sequence shown here is derived from an EMBL/GenBank/DDBJ whole genome shotgun (WGS) entry which is preliminary data.</text>
</comment>
<feature type="active site" description="Acyl-thioester intermediate" evidence="2">
    <location>
        <position position="245"/>
    </location>
</feature>
<dbReference type="SUPFAM" id="SSF63817">
    <property type="entry name" value="Sortase"/>
    <property type="match status" value="1"/>
</dbReference>
<dbReference type="InterPro" id="IPR009835">
    <property type="entry name" value="SrtB"/>
</dbReference>
<dbReference type="CDD" id="cd05826">
    <property type="entry name" value="Sortase_B"/>
    <property type="match status" value="1"/>
</dbReference>
<dbReference type="InterPro" id="IPR005754">
    <property type="entry name" value="Sortase"/>
</dbReference>
<feature type="compositionally biased region" description="Acidic residues" evidence="3">
    <location>
        <begin position="56"/>
        <end position="71"/>
    </location>
</feature>
<keyword evidence="1 5" id="KW-0378">Hydrolase</keyword>
<dbReference type="Proteomes" id="UP000823896">
    <property type="component" value="Unassembled WGS sequence"/>
</dbReference>
<dbReference type="AlphaFoldDB" id="A0A9D2SX07"/>
<evidence type="ECO:0000256" key="3">
    <source>
        <dbReference type="SAM" id="MobiDB-lite"/>
    </source>
</evidence>
<dbReference type="EC" id="3.4.22.71" evidence="5"/>
<dbReference type="NCBIfam" id="TIGR03064">
    <property type="entry name" value="sortase_srtB"/>
    <property type="match status" value="1"/>
</dbReference>
<keyword evidence="4" id="KW-0812">Transmembrane</keyword>
<sequence>MKKKKNIRKWLYNIAILFFLGVMVYAACNLIPLLIQDHQDNETQKEWESLVLREPNEEEQQEIDGEEEDQEPVSVVLSPDWNALQSTNPDIVGWIYIPDTVINYPIVQGSDNDYYLDHSSMNNTNTIGSIFLDAAASADFTDLNTIVYGHSVTQSNAMFTQLALFEDQSFFESHRYIYILTPSQNYRCEVMALTKTKSDSFLYQIGFAPNHYWTDYLDQMMAEAMYTHDVGEISENDRVVMLSTCDLDYGVGSEYRILLHARLQNFDGVIRYEQ</sequence>
<accession>A0A9D2SX07</accession>
<feature type="active site" description="Proton donor/acceptor" evidence="2">
    <location>
        <position position="150"/>
    </location>
</feature>
<evidence type="ECO:0000256" key="4">
    <source>
        <dbReference type="SAM" id="Phobius"/>
    </source>
</evidence>
<reference evidence="5" key="1">
    <citation type="journal article" date="2021" name="PeerJ">
        <title>Extensive microbial diversity within the chicken gut microbiome revealed by metagenomics and culture.</title>
        <authorList>
            <person name="Gilroy R."/>
            <person name="Ravi A."/>
            <person name="Getino M."/>
            <person name="Pursley I."/>
            <person name="Horton D.L."/>
            <person name="Alikhan N.F."/>
            <person name="Baker D."/>
            <person name="Gharbi K."/>
            <person name="Hall N."/>
            <person name="Watson M."/>
            <person name="Adriaenssens E.M."/>
            <person name="Foster-Nyarko E."/>
            <person name="Jarju S."/>
            <person name="Secka A."/>
            <person name="Antonio M."/>
            <person name="Oren A."/>
            <person name="Chaudhuri R.R."/>
            <person name="La Ragione R."/>
            <person name="Hildebrand F."/>
            <person name="Pallen M.J."/>
        </authorList>
    </citation>
    <scope>NUCLEOTIDE SEQUENCE</scope>
    <source>
        <strain evidence="5">CHK187-11901</strain>
    </source>
</reference>
<dbReference type="InterPro" id="IPR023365">
    <property type="entry name" value="Sortase_dom-sf"/>
</dbReference>
<gene>
    <name evidence="5" type="primary">srtB</name>
    <name evidence="5" type="ORF">H9702_07605</name>
</gene>
<evidence type="ECO:0000256" key="2">
    <source>
        <dbReference type="PIRSR" id="PIRSR605754-1"/>
    </source>
</evidence>
<protein>
    <submittedName>
        <fullName evidence="5">Class B sortase</fullName>
        <ecNumber evidence="5">3.4.22.71</ecNumber>
    </submittedName>
</protein>
<dbReference type="EMBL" id="DWWM01000050">
    <property type="protein sequence ID" value="HJC36975.1"/>
    <property type="molecule type" value="Genomic_DNA"/>
</dbReference>
<feature type="region of interest" description="Disordered" evidence="3">
    <location>
        <begin position="51"/>
        <end position="71"/>
    </location>
</feature>
<evidence type="ECO:0000313" key="6">
    <source>
        <dbReference type="Proteomes" id="UP000823896"/>
    </source>
</evidence>
<keyword evidence="4" id="KW-0472">Membrane</keyword>
<evidence type="ECO:0000256" key="1">
    <source>
        <dbReference type="ARBA" id="ARBA00022801"/>
    </source>
</evidence>
<dbReference type="Pfam" id="PF04203">
    <property type="entry name" value="Sortase"/>
    <property type="match status" value="1"/>
</dbReference>
<feature type="transmembrane region" description="Helical" evidence="4">
    <location>
        <begin position="12"/>
        <end position="35"/>
    </location>
</feature>
<dbReference type="Gene3D" id="2.40.260.10">
    <property type="entry name" value="Sortase"/>
    <property type="match status" value="1"/>
</dbReference>
<name>A0A9D2SX07_9FIRM</name>
<keyword evidence="4" id="KW-1133">Transmembrane helix</keyword>
<reference evidence="5" key="2">
    <citation type="submission" date="2021-04" db="EMBL/GenBank/DDBJ databases">
        <authorList>
            <person name="Gilroy R."/>
        </authorList>
    </citation>
    <scope>NUCLEOTIDE SEQUENCE</scope>
    <source>
        <strain evidence="5">CHK187-11901</strain>
    </source>
</reference>
<dbReference type="GO" id="GO:0016787">
    <property type="term" value="F:hydrolase activity"/>
    <property type="evidence" value="ECO:0007669"/>
    <property type="project" value="UniProtKB-KW"/>
</dbReference>
<evidence type="ECO:0000313" key="5">
    <source>
        <dbReference type="EMBL" id="HJC36975.1"/>
    </source>
</evidence>